<evidence type="ECO:0000313" key="1">
    <source>
        <dbReference type="EMBL" id="RNA19441.1"/>
    </source>
</evidence>
<proteinExistence type="predicted"/>
<dbReference type="EMBL" id="REGN01004042">
    <property type="protein sequence ID" value="RNA19441.1"/>
    <property type="molecule type" value="Genomic_DNA"/>
</dbReference>
<comment type="caution">
    <text evidence="1">The sequence shown here is derived from an EMBL/GenBank/DDBJ whole genome shotgun (WGS) entry which is preliminary data.</text>
</comment>
<gene>
    <name evidence="1" type="ORF">BpHYR1_033284</name>
</gene>
<dbReference type="AlphaFoldDB" id="A0A3M7R7R3"/>
<evidence type="ECO:0000313" key="2">
    <source>
        <dbReference type="Proteomes" id="UP000276133"/>
    </source>
</evidence>
<feature type="non-terminal residue" evidence="1">
    <location>
        <position position="1"/>
    </location>
</feature>
<name>A0A3M7R7R3_BRAPC</name>
<keyword evidence="2" id="KW-1185">Reference proteome</keyword>
<accession>A0A3M7R7R3</accession>
<dbReference type="Proteomes" id="UP000276133">
    <property type="component" value="Unassembled WGS sequence"/>
</dbReference>
<organism evidence="1 2">
    <name type="scientific">Brachionus plicatilis</name>
    <name type="common">Marine rotifer</name>
    <name type="synonym">Brachionus muelleri</name>
    <dbReference type="NCBI Taxonomy" id="10195"/>
    <lineage>
        <taxon>Eukaryota</taxon>
        <taxon>Metazoa</taxon>
        <taxon>Spiralia</taxon>
        <taxon>Gnathifera</taxon>
        <taxon>Rotifera</taxon>
        <taxon>Eurotatoria</taxon>
        <taxon>Monogononta</taxon>
        <taxon>Pseudotrocha</taxon>
        <taxon>Ploima</taxon>
        <taxon>Brachionidae</taxon>
        <taxon>Brachionus</taxon>
    </lineage>
</organism>
<reference evidence="1 2" key="1">
    <citation type="journal article" date="2018" name="Sci. Rep.">
        <title>Genomic signatures of local adaptation to the degree of environmental predictability in rotifers.</title>
        <authorList>
            <person name="Franch-Gras L."/>
            <person name="Hahn C."/>
            <person name="Garcia-Roger E.M."/>
            <person name="Carmona M.J."/>
            <person name="Serra M."/>
            <person name="Gomez A."/>
        </authorList>
    </citation>
    <scope>NUCLEOTIDE SEQUENCE [LARGE SCALE GENOMIC DNA]</scope>
    <source>
        <strain evidence="1">HYR1</strain>
    </source>
</reference>
<protein>
    <submittedName>
        <fullName evidence="1">Uncharacterized protein</fullName>
    </submittedName>
</protein>
<sequence length="155" mass="18277">NRSHILNCKGLFSVTNHKHKLKPKNHSRHHHLVQQLGPFELSENFIPLLHFFQMKFETRNHHKITLENFFEMLLSFLYLCCFQPSKTRFSHTQSKLTVSLTARFFLTVYFGGPKIRPPGWPAKCQQKTFRVMDRFVLTVSNTTLSFNDSLKVKNN</sequence>